<evidence type="ECO:0000256" key="4">
    <source>
        <dbReference type="ARBA" id="ARBA00022747"/>
    </source>
</evidence>
<dbReference type="KEGG" id="cpra:CPter91_5218"/>
<name>A0A127QBY6_9BURK</name>
<evidence type="ECO:0000313" key="11">
    <source>
        <dbReference type="Proteomes" id="UP000074561"/>
    </source>
</evidence>
<evidence type="ECO:0000313" key="10">
    <source>
        <dbReference type="EMBL" id="AMP07506.1"/>
    </source>
</evidence>
<dbReference type="InterPro" id="IPR001525">
    <property type="entry name" value="C5_MeTfrase"/>
</dbReference>
<dbReference type="GO" id="GO:0009307">
    <property type="term" value="P:DNA restriction-modification system"/>
    <property type="evidence" value="ECO:0007669"/>
    <property type="project" value="UniProtKB-KW"/>
</dbReference>
<feature type="active site" evidence="6">
    <location>
        <position position="75"/>
    </location>
</feature>
<dbReference type="SUPFAM" id="SSF53335">
    <property type="entry name" value="S-adenosyl-L-methionine-dependent methyltransferases"/>
    <property type="match status" value="1"/>
</dbReference>
<dbReference type="GO" id="GO:0044027">
    <property type="term" value="P:negative regulation of gene expression via chromosomal CpG island methylation"/>
    <property type="evidence" value="ECO:0007669"/>
    <property type="project" value="TreeGrafter"/>
</dbReference>
<dbReference type="Pfam" id="PF00145">
    <property type="entry name" value="DNA_methylase"/>
    <property type="match status" value="1"/>
</dbReference>
<dbReference type="Gene3D" id="3.40.50.150">
    <property type="entry name" value="Vaccinia Virus protein VP39"/>
    <property type="match status" value="1"/>
</dbReference>
<evidence type="ECO:0000256" key="3">
    <source>
        <dbReference type="ARBA" id="ARBA00022691"/>
    </source>
</evidence>
<dbReference type="PANTHER" id="PTHR10629:SF52">
    <property type="entry name" value="DNA (CYTOSINE-5)-METHYLTRANSFERASE 1"/>
    <property type="match status" value="1"/>
</dbReference>
<evidence type="ECO:0000256" key="9">
    <source>
        <dbReference type="SAM" id="MobiDB-lite"/>
    </source>
</evidence>
<feature type="region of interest" description="Disordered" evidence="9">
    <location>
        <begin position="214"/>
        <end position="241"/>
    </location>
</feature>
<comment type="catalytic activity">
    <reaction evidence="5 8">
        <text>a 2'-deoxycytidine in DNA + S-adenosyl-L-methionine = a 5-methyl-2'-deoxycytidine in DNA + S-adenosyl-L-homocysteine + H(+)</text>
        <dbReference type="Rhea" id="RHEA:13681"/>
        <dbReference type="Rhea" id="RHEA-COMP:11369"/>
        <dbReference type="Rhea" id="RHEA-COMP:11370"/>
        <dbReference type="ChEBI" id="CHEBI:15378"/>
        <dbReference type="ChEBI" id="CHEBI:57856"/>
        <dbReference type="ChEBI" id="CHEBI:59789"/>
        <dbReference type="ChEBI" id="CHEBI:85452"/>
        <dbReference type="ChEBI" id="CHEBI:85454"/>
        <dbReference type="EC" id="2.1.1.37"/>
    </reaction>
</comment>
<dbReference type="NCBIfam" id="TIGR00675">
    <property type="entry name" value="dcm"/>
    <property type="match status" value="1"/>
</dbReference>
<sequence length="379" mass="42711">MRVVDLFAGCGGLSKGFEQAGFELTLAVEHWAPAREVYKANFDHIVKDLDLGRVTDATRLIRPERPDLIMGGPPCQEFSVAGGRVESDRAELTLKFAKIISAVRPRWFMLENVPGARKSVAWQSGRSVLEKAGYGITECILNAAYFGAPQNRKRFFAIGCIGEEHDFLFDEIQMGSSENPLSIRNFVGDEFGIDFYYRHPRNWGRRGVFSLDEPSPTIRSTNRPVPPGYKPHPDDAGPCKEARPLSSWERARIQTFPENFQFSGTMTNQSTMIANAVPASLAEHVAAAISRYEEQRSMFSDPNFREWLSSTQEYTPRTISNVISRINRASRILHARQLSNDPLDIIHALERKGEFAELSSSVRSQIKKAIRLRAEFQGR</sequence>
<dbReference type="EC" id="2.1.1.37" evidence="8"/>
<dbReference type="Gene3D" id="3.90.120.10">
    <property type="entry name" value="DNA Methylase, subunit A, domain 2"/>
    <property type="match status" value="1"/>
</dbReference>
<dbReference type="OrthoDB" id="9813719at2"/>
<dbReference type="InterPro" id="IPR018117">
    <property type="entry name" value="C5_DNA_meth_AS"/>
</dbReference>
<keyword evidence="2 6" id="KW-0808">Transferase</keyword>
<dbReference type="EMBL" id="CP013234">
    <property type="protein sequence ID" value="AMP07506.1"/>
    <property type="molecule type" value="Genomic_DNA"/>
</dbReference>
<keyword evidence="1 6" id="KW-0489">Methyltransferase</keyword>
<comment type="similarity">
    <text evidence="6 7">Belongs to the class I-like SAM-binding methyltransferase superfamily. C5-methyltransferase family.</text>
</comment>
<dbReference type="GO" id="GO:0003677">
    <property type="term" value="F:DNA binding"/>
    <property type="evidence" value="ECO:0007669"/>
    <property type="project" value="TreeGrafter"/>
</dbReference>
<dbReference type="Proteomes" id="UP000074561">
    <property type="component" value="Chromosome"/>
</dbReference>
<dbReference type="PATRIC" id="fig|279113.9.peg.5172"/>
<dbReference type="PANTHER" id="PTHR10629">
    <property type="entry name" value="CYTOSINE-SPECIFIC METHYLTRANSFERASE"/>
    <property type="match status" value="1"/>
</dbReference>
<evidence type="ECO:0000256" key="1">
    <source>
        <dbReference type="ARBA" id="ARBA00022603"/>
    </source>
</evidence>
<dbReference type="STRING" id="279113.CPter91_5218"/>
<reference evidence="10 11" key="1">
    <citation type="submission" date="2015-11" db="EMBL/GenBank/DDBJ databases">
        <title>Exploring the genomic traits of fungus-feeding bacterial genus Collimonas.</title>
        <authorList>
            <person name="Song C."/>
            <person name="Schmidt R."/>
            <person name="de Jager V."/>
            <person name="Krzyzanowska D."/>
            <person name="Jongedijk E."/>
            <person name="Cankar K."/>
            <person name="Beekwilder J."/>
            <person name="van Veen A."/>
            <person name="de Boer W."/>
            <person name="van Veen J.A."/>
            <person name="Garbeva P."/>
        </authorList>
    </citation>
    <scope>NUCLEOTIDE SEQUENCE [LARGE SCALE GENOMIC DNA]</scope>
    <source>
        <strain evidence="10 11">Ter91</strain>
    </source>
</reference>
<dbReference type="GO" id="GO:0003886">
    <property type="term" value="F:DNA (cytosine-5-)-methyltransferase activity"/>
    <property type="evidence" value="ECO:0007669"/>
    <property type="project" value="UniProtKB-EC"/>
</dbReference>
<proteinExistence type="inferred from homology"/>
<accession>A0A127QBY6</accession>
<dbReference type="GO" id="GO:0032259">
    <property type="term" value="P:methylation"/>
    <property type="evidence" value="ECO:0007669"/>
    <property type="project" value="UniProtKB-KW"/>
</dbReference>
<dbReference type="InterPro" id="IPR050390">
    <property type="entry name" value="C5-Methyltransferase"/>
</dbReference>
<evidence type="ECO:0000256" key="5">
    <source>
        <dbReference type="ARBA" id="ARBA00047422"/>
    </source>
</evidence>
<evidence type="ECO:0000256" key="7">
    <source>
        <dbReference type="RuleBase" id="RU000416"/>
    </source>
</evidence>
<organism evidence="10 11">
    <name type="scientific">Collimonas pratensis</name>
    <dbReference type="NCBI Taxonomy" id="279113"/>
    <lineage>
        <taxon>Bacteria</taxon>
        <taxon>Pseudomonadati</taxon>
        <taxon>Pseudomonadota</taxon>
        <taxon>Betaproteobacteria</taxon>
        <taxon>Burkholderiales</taxon>
        <taxon>Oxalobacteraceae</taxon>
        <taxon>Collimonas</taxon>
    </lineage>
</organism>
<evidence type="ECO:0000256" key="8">
    <source>
        <dbReference type="RuleBase" id="RU000417"/>
    </source>
</evidence>
<feature type="compositionally biased region" description="Basic and acidic residues" evidence="9">
    <location>
        <begin position="231"/>
        <end position="241"/>
    </location>
</feature>
<dbReference type="PROSITE" id="PS00094">
    <property type="entry name" value="C5_MTASE_1"/>
    <property type="match status" value="1"/>
</dbReference>
<gene>
    <name evidence="10" type="primary">dcm</name>
    <name evidence="10" type="ORF">CPter91_5218</name>
</gene>
<dbReference type="RefSeq" id="WP_082793204.1">
    <property type="nucleotide sequence ID" value="NZ_CP013234.1"/>
</dbReference>
<dbReference type="PROSITE" id="PS51679">
    <property type="entry name" value="SAM_MT_C5"/>
    <property type="match status" value="1"/>
</dbReference>
<dbReference type="REBASE" id="140042">
    <property type="entry name" value="M.Cpr91ORF5218P"/>
</dbReference>
<dbReference type="AlphaFoldDB" id="A0A127QBY6"/>
<keyword evidence="4" id="KW-0680">Restriction system</keyword>
<dbReference type="PRINTS" id="PR00105">
    <property type="entry name" value="C5METTRFRASE"/>
</dbReference>
<evidence type="ECO:0000256" key="2">
    <source>
        <dbReference type="ARBA" id="ARBA00022679"/>
    </source>
</evidence>
<dbReference type="InterPro" id="IPR029063">
    <property type="entry name" value="SAM-dependent_MTases_sf"/>
</dbReference>
<evidence type="ECO:0000256" key="6">
    <source>
        <dbReference type="PROSITE-ProRule" id="PRU01016"/>
    </source>
</evidence>
<keyword evidence="3 6" id="KW-0949">S-adenosyl-L-methionine</keyword>
<protein>
    <recommendedName>
        <fullName evidence="8">Cytosine-specific methyltransferase</fullName>
        <ecNumber evidence="8">2.1.1.37</ecNumber>
    </recommendedName>
</protein>